<sequence length="295" mass="30385">MSVLDLEALPAPDAVANLDFEIILAACKADLADALPSIAPTLDLESEPVVKLLEVWAYRETLLRAAINDGMRAVLLATATGSMLDHLGALLGVARLIIVPANLDASPPVAEVRETDVAFRRRIQLSLEGFSVAGPREAYRFHALSASGQVRDVGVRRIGPGQVGVRVISTDADGAASPDLLATVADALSAEDVRPLCDDVVVAAADLAVYDVEAVLHLPASPGADAAMNAAEDAVRAYCTGAFAVGAVVRRSAIIAALHQAGISWVDLVSPAADIDPGVDGAARASSFLITSAVA</sequence>
<reference evidence="2 3" key="1">
    <citation type="submission" date="2016-10" db="EMBL/GenBank/DDBJ databases">
        <authorList>
            <person name="de Groot N.N."/>
        </authorList>
    </citation>
    <scope>NUCLEOTIDE SEQUENCE [LARGE SCALE GENOMIC DNA]</scope>
    <source>
        <strain evidence="2 3">DSM 17862</strain>
    </source>
</reference>
<feature type="domain" description="Baseplate J-like central" evidence="1">
    <location>
        <begin position="132"/>
        <end position="204"/>
    </location>
</feature>
<dbReference type="PANTHER" id="PTHR35862">
    <property type="entry name" value="FELS-2 PROPHAGE PROTEIN"/>
    <property type="match status" value="1"/>
</dbReference>
<name>A0A1H9YBY7_9RHOB</name>
<evidence type="ECO:0000259" key="1">
    <source>
        <dbReference type="Pfam" id="PF26078"/>
    </source>
</evidence>
<gene>
    <name evidence="2" type="ORF">SAMN04489858_101110</name>
</gene>
<organism evidence="2 3">
    <name type="scientific">Paracoccus homiensis</name>
    <dbReference type="NCBI Taxonomy" id="364199"/>
    <lineage>
        <taxon>Bacteria</taxon>
        <taxon>Pseudomonadati</taxon>
        <taxon>Pseudomonadota</taxon>
        <taxon>Alphaproteobacteria</taxon>
        <taxon>Rhodobacterales</taxon>
        <taxon>Paracoccaceae</taxon>
        <taxon>Paracoccus</taxon>
    </lineage>
</organism>
<dbReference type="PANTHER" id="PTHR35862:SF1">
    <property type="entry name" value="FELS-2 PROPHAGE PROTEIN"/>
    <property type="match status" value="1"/>
</dbReference>
<dbReference type="AlphaFoldDB" id="A0A1H9YBY7"/>
<dbReference type="EMBL" id="FOHO01000001">
    <property type="protein sequence ID" value="SES66402.1"/>
    <property type="molecule type" value="Genomic_DNA"/>
</dbReference>
<dbReference type="InterPro" id="IPR052726">
    <property type="entry name" value="Phage_Baseplate_Hub"/>
</dbReference>
<keyword evidence="3" id="KW-1185">Reference proteome</keyword>
<protein>
    <submittedName>
        <fullName evidence="2">Phage-related baseplate assembly protein</fullName>
    </submittedName>
</protein>
<evidence type="ECO:0000313" key="3">
    <source>
        <dbReference type="Proteomes" id="UP000199180"/>
    </source>
</evidence>
<proteinExistence type="predicted"/>
<dbReference type="InterPro" id="IPR014507">
    <property type="entry name" value="Baseplate_assembly_J_pred"/>
</dbReference>
<dbReference type="RefSeq" id="WP_090731640.1">
    <property type="nucleotide sequence ID" value="NZ_FOHO01000001.1"/>
</dbReference>
<dbReference type="STRING" id="364199.SAMN04489858_101110"/>
<dbReference type="Pfam" id="PF26078">
    <property type="entry name" value="Baseplate_J_M"/>
    <property type="match status" value="1"/>
</dbReference>
<dbReference type="PIRSF" id="PIRSF020481">
    <property type="entry name" value="BAP"/>
    <property type="match status" value="1"/>
</dbReference>
<dbReference type="Proteomes" id="UP000199180">
    <property type="component" value="Unassembled WGS sequence"/>
</dbReference>
<evidence type="ECO:0000313" key="2">
    <source>
        <dbReference type="EMBL" id="SES66402.1"/>
    </source>
</evidence>
<accession>A0A1H9YBY7</accession>
<dbReference type="InterPro" id="IPR058531">
    <property type="entry name" value="Baseplate_J_M"/>
</dbReference>
<dbReference type="OrthoDB" id="9793802at2"/>